<dbReference type="PANTHER" id="PTHR33514:SF13">
    <property type="entry name" value="PROTEIN ABCI12, CHLOROPLASTIC"/>
    <property type="match status" value="1"/>
</dbReference>
<dbReference type="KEGG" id="abra:BN85302690"/>
<dbReference type="EMBL" id="FO681348">
    <property type="protein sequence ID" value="CCV65290.1"/>
    <property type="molecule type" value="Genomic_DNA"/>
</dbReference>
<evidence type="ECO:0000256" key="4">
    <source>
        <dbReference type="ARBA" id="ARBA00023136"/>
    </source>
</evidence>
<protein>
    <submittedName>
        <fullName evidence="6">ABC transporter subunit, cobalt transport protein (Permease subunit)</fullName>
    </submittedName>
</protein>
<evidence type="ECO:0000256" key="2">
    <source>
        <dbReference type="ARBA" id="ARBA00022692"/>
    </source>
</evidence>
<evidence type="ECO:0000313" key="7">
    <source>
        <dbReference type="Proteomes" id="UP000032737"/>
    </source>
</evidence>
<dbReference type="AlphaFoldDB" id="U4KMG4"/>
<dbReference type="InterPro" id="IPR003339">
    <property type="entry name" value="ABC/ECF_trnsptr_transmembrane"/>
</dbReference>
<dbReference type="HOGENOM" id="CLU_056469_2_2_14"/>
<name>U4KMG4_9MOLU</name>
<sequence length="324" mass="36464">MNNITIGQYVPGDSWIYKMDPRIKIIALVLALVVTFTISSFNHMAVLLVLTLMMILTTGIPFLKMIKGMKALLFLLTFTFVIQVFYVQSGNLLFETDMHLSFSSIGALVVLIVLYNIAKKRTKFKSTLFLAFVFMVFFLQAVLPYGKIFSYEFNLYEGGLYKTGFLLFRILIVVMLSSLLTFTTMPTDLNNGLESVLKPFKVVRFPVAELSMMLSITLRFIPTLLDETTKIMKAQASRGVEFSESKLKDKISQIISLLIPIFVISFKRAEDLANAMEARGYVIGAKRTKIDQMKLGLVDLVSVSILVLLLTFNILVNTGVIHAL</sequence>
<dbReference type="RefSeq" id="WP_030004152.1">
    <property type="nucleotide sequence ID" value="NC_022549.1"/>
</dbReference>
<dbReference type="STRING" id="61635.BN85302690"/>
<dbReference type="PANTHER" id="PTHR33514">
    <property type="entry name" value="PROTEIN ABCI12, CHLOROPLASTIC"/>
    <property type="match status" value="1"/>
</dbReference>
<dbReference type="Pfam" id="PF02361">
    <property type="entry name" value="CbiQ"/>
    <property type="match status" value="1"/>
</dbReference>
<accession>U4KMG4</accession>
<evidence type="ECO:0000256" key="3">
    <source>
        <dbReference type="ARBA" id="ARBA00022989"/>
    </source>
</evidence>
<feature type="transmembrane region" description="Helical" evidence="5">
    <location>
        <begin position="295"/>
        <end position="316"/>
    </location>
</feature>
<evidence type="ECO:0000256" key="5">
    <source>
        <dbReference type="SAM" id="Phobius"/>
    </source>
</evidence>
<organism evidence="6 7">
    <name type="scientific">Acholeplasma brassicae</name>
    <dbReference type="NCBI Taxonomy" id="61635"/>
    <lineage>
        <taxon>Bacteria</taxon>
        <taxon>Bacillati</taxon>
        <taxon>Mycoplasmatota</taxon>
        <taxon>Mollicutes</taxon>
        <taxon>Acholeplasmatales</taxon>
        <taxon>Acholeplasmataceae</taxon>
        <taxon>Acholeplasma</taxon>
    </lineage>
</organism>
<comment type="subcellular location">
    <subcellularLocation>
        <location evidence="1">Membrane</location>
        <topology evidence="1">Multi-pass membrane protein</topology>
    </subcellularLocation>
</comment>
<keyword evidence="7" id="KW-1185">Reference proteome</keyword>
<feature type="transmembrane region" description="Helical" evidence="5">
    <location>
        <begin position="21"/>
        <end position="38"/>
    </location>
</feature>
<dbReference type="GO" id="GO:0005886">
    <property type="term" value="C:plasma membrane"/>
    <property type="evidence" value="ECO:0007669"/>
    <property type="project" value="TreeGrafter"/>
</dbReference>
<keyword evidence="4 5" id="KW-0472">Membrane</keyword>
<feature type="transmembrane region" description="Helical" evidence="5">
    <location>
        <begin position="165"/>
        <end position="182"/>
    </location>
</feature>
<feature type="transmembrane region" description="Helical" evidence="5">
    <location>
        <begin position="127"/>
        <end position="145"/>
    </location>
</feature>
<dbReference type="CDD" id="cd16914">
    <property type="entry name" value="EcfT"/>
    <property type="match status" value="1"/>
</dbReference>
<reference evidence="6 7" key="1">
    <citation type="journal article" date="2013" name="J. Mol. Microbiol. Biotechnol.">
        <title>Analysis of the Complete Genomes of Acholeplasma brassicae , A. palmae and A. laidlawii and Their Comparison to the Obligate Parasites from ' Candidatus Phytoplasma'.</title>
        <authorList>
            <person name="Kube M."/>
            <person name="Siewert C."/>
            <person name="Migdoll A.M."/>
            <person name="Duduk B."/>
            <person name="Holz S."/>
            <person name="Rabus R."/>
            <person name="Seemuller E."/>
            <person name="Mitrovic J."/>
            <person name="Muller I."/>
            <person name="Buttner C."/>
            <person name="Reinhardt R."/>
        </authorList>
    </citation>
    <scope>NUCLEOTIDE SEQUENCE [LARGE SCALE GENOMIC DNA]</scope>
    <source>
        <strain evidence="7">0502</strain>
    </source>
</reference>
<proteinExistence type="predicted"/>
<dbReference type="Proteomes" id="UP000032737">
    <property type="component" value="Chromosome"/>
</dbReference>
<feature type="transmembrane region" description="Helical" evidence="5">
    <location>
        <begin position="70"/>
        <end position="88"/>
    </location>
</feature>
<gene>
    <name evidence="6" type="primary">cbiQ</name>
    <name evidence="6" type="ORF">BN85302690</name>
</gene>
<keyword evidence="2 5" id="KW-0812">Transmembrane</keyword>
<evidence type="ECO:0000313" key="6">
    <source>
        <dbReference type="EMBL" id="CCV65290.1"/>
    </source>
</evidence>
<feature type="transmembrane region" description="Helical" evidence="5">
    <location>
        <begin position="44"/>
        <end position="63"/>
    </location>
</feature>
<keyword evidence="3 5" id="KW-1133">Transmembrane helix</keyword>
<feature type="transmembrane region" description="Helical" evidence="5">
    <location>
        <begin position="100"/>
        <end position="118"/>
    </location>
</feature>
<evidence type="ECO:0000256" key="1">
    <source>
        <dbReference type="ARBA" id="ARBA00004141"/>
    </source>
</evidence>